<keyword evidence="1" id="KW-1133">Transmembrane helix</keyword>
<reference evidence="3 4" key="1">
    <citation type="journal article" date="2012" name="New Phytol.">
        <title>Insight into trade-off between wood decay and parasitism from the genome of a fungal forest pathogen.</title>
        <authorList>
            <person name="Olson A."/>
            <person name="Aerts A."/>
            <person name="Asiegbu F."/>
            <person name="Belbahri L."/>
            <person name="Bouzid O."/>
            <person name="Broberg A."/>
            <person name="Canback B."/>
            <person name="Coutinho P.M."/>
            <person name="Cullen D."/>
            <person name="Dalman K."/>
            <person name="Deflorio G."/>
            <person name="van Diepen L.T."/>
            <person name="Dunand C."/>
            <person name="Duplessis S."/>
            <person name="Durling M."/>
            <person name="Gonthier P."/>
            <person name="Grimwood J."/>
            <person name="Fossdal C.G."/>
            <person name="Hansson D."/>
            <person name="Henrissat B."/>
            <person name="Hietala A."/>
            <person name="Himmelstrand K."/>
            <person name="Hoffmeister D."/>
            <person name="Hogberg N."/>
            <person name="James T.Y."/>
            <person name="Karlsson M."/>
            <person name="Kohler A."/>
            <person name="Kues U."/>
            <person name="Lee Y.H."/>
            <person name="Lin Y.C."/>
            <person name="Lind M."/>
            <person name="Lindquist E."/>
            <person name="Lombard V."/>
            <person name="Lucas S."/>
            <person name="Lunden K."/>
            <person name="Morin E."/>
            <person name="Murat C."/>
            <person name="Park J."/>
            <person name="Raffaello T."/>
            <person name="Rouze P."/>
            <person name="Salamov A."/>
            <person name="Schmutz J."/>
            <person name="Solheim H."/>
            <person name="Stahlberg J."/>
            <person name="Velez H."/>
            <person name="de Vries R.P."/>
            <person name="Wiebenga A."/>
            <person name="Woodward S."/>
            <person name="Yakovlev I."/>
            <person name="Garbelotto M."/>
            <person name="Martin F."/>
            <person name="Grigoriev I.V."/>
            <person name="Stenlid J."/>
        </authorList>
    </citation>
    <scope>NUCLEOTIDE SEQUENCE [LARGE SCALE GENOMIC DNA]</scope>
    <source>
        <strain evidence="3 4">TC 32-1</strain>
    </source>
</reference>
<evidence type="ECO:0008006" key="5">
    <source>
        <dbReference type="Google" id="ProtNLM"/>
    </source>
</evidence>
<proteinExistence type="predicted"/>
<feature type="transmembrane region" description="Helical" evidence="1">
    <location>
        <begin position="146"/>
        <end position="164"/>
    </location>
</feature>
<dbReference type="KEGG" id="hir:HETIRDRAFT_440852"/>
<keyword evidence="1" id="KW-0472">Membrane</keyword>
<dbReference type="eggNOG" id="ENOG502SRWA">
    <property type="taxonomic scope" value="Eukaryota"/>
</dbReference>
<feature type="chain" id="PRO_5004845196" description="Extracellular membrane protein CFEM domain-containing protein" evidence="2">
    <location>
        <begin position="20"/>
        <end position="167"/>
    </location>
</feature>
<dbReference type="OrthoDB" id="2953532at2759"/>
<sequence length="167" mass="17223">MRYAFLLAFFIALAGRVLALEITIGGQNITADQFLETSDSTLAADCQEQCSGGKAAIAACNGENTCLCNSTTIGMIVQCEQCFFTDLIAKNIKSPDNKAGLASALTAYSSACNNTANIVIPATSLALTLPSDWDGPMSIELTTAQTVVAVIAGGVLGVGALFVVNTM</sequence>
<dbReference type="EMBL" id="KI925460">
    <property type="protein sequence ID" value="ETW79891.1"/>
    <property type="molecule type" value="Genomic_DNA"/>
</dbReference>
<keyword evidence="1" id="KW-0812">Transmembrane</keyword>
<organism evidence="3 4">
    <name type="scientific">Heterobasidion irregulare (strain TC 32-1)</name>
    <dbReference type="NCBI Taxonomy" id="747525"/>
    <lineage>
        <taxon>Eukaryota</taxon>
        <taxon>Fungi</taxon>
        <taxon>Dikarya</taxon>
        <taxon>Basidiomycota</taxon>
        <taxon>Agaricomycotina</taxon>
        <taxon>Agaricomycetes</taxon>
        <taxon>Russulales</taxon>
        <taxon>Bondarzewiaceae</taxon>
        <taxon>Heterobasidion</taxon>
        <taxon>Heterobasidion annosum species complex</taxon>
    </lineage>
</organism>
<keyword evidence="4" id="KW-1185">Reference proteome</keyword>
<dbReference type="STRING" id="747525.W4K4B9"/>
<gene>
    <name evidence="3" type="ORF">HETIRDRAFT_440852</name>
</gene>
<protein>
    <recommendedName>
        <fullName evidence="5">Extracellular membrane protein CFEM domain-containing protein</fullName>
    </recommendedName>
</protein>
<dbReference type="AlphaFoldDB" id="W4K4B9"/>
<evidence type="ECO:0000256" key="1">
    <source>
        <dbReference type="SAM" id="Phobius"/>
    </source>
</evidence>
<evidence type="ECO:0000256" key="2">
    <source>
        <dbReference type="SAM" id="SignalP"/>
    </source>
</evidence>
<dbReference type="RefSeq" id="XP_009548428.1">
    <property type="nucleotide sequence ID" value="XM_009550133.1"/>
</dbReference>
<evidence type="ECO:0000313" key="4">
    <source>
        <dbReference type="Proteomes" id="UP000030671"/>
    </source>
</evidence>
<dbReference type="HOGENOM" id="CLU_132808_0_0_1"/>
<dbReference type="Proteomes" id="UP000030671">
    <property type="component" value="Unassembled WGS sequence"/>
</dbReference>
<feature type="signal peptide" evidence="2">
    <location>
        <begin position="1"/>
        <end position="19"/>
    </location>
</feature>
<accession>W4K4B9</accession>
<keyword evidence="2" id="KW-0732">Signal</keyword>
<dbReference type="GeneID" id="20675310"/>
<evidence type="ECO:0000313" key="3">
    <source>
        <dbReference type="EMBL" id="ETW79891.1"/>
    </source>
</evidence>
<dbReference type="InParanoid" id="W4K4B9"/>
<name>W4K4B9_HETIT</name>